<dbReference type="Pfam" id="PF00400">
    <property type="entry name" value="WD40"/>
    <property type="match status" value="4"/>
</dbReference>
<dbReference type="OMA" id="WDFPSKT"/>
<feature type="repeat" description="WD" evidence="3">
    <location>
        <begin position="38"/>
        <end position="69"/>
    </location>
</feature>
<feature type="domain" description="U-box" evidence="4">
    <location>
        <begin position="314"/>
        <end position="387"/>
    </location>
</feature>
<dbReference type="AlphaFoldDB" id="A0A336KIL2"/>
<proteinExistence type="predicted"/>
<reference evidence="6" key="2">
    <citation type="submission" date="2018-07" db="EMBL/GenBank/DDBJ databases">
        <authorList>
            <person name="Quirk P.G."/>
            <person name="Krulwich T.A."/>
        </authorList>
    </citation>
    <scope>NUCLEOTIDE SEQUENCE</scope>
</reference>
<evidence type="ECO:0000256" key="2">
    <source>
        <dbReference type="ARBA" id="ARBA00022737"/>
    </source>
</evidence>
<feature type="repeat" description="WD" evidence="3">
    <location>
        <begin position="11"/>
        <end position="36"/>
    </location>
</feature>
<dbReference type="Gene3D" id="3.30.40.10">
    <property type="entry name" value="Zinc/RING finger domain, C3HC4 (zinc finger)"/>
    <property type="match status" value="1"/>
</dbReference>
<evidence type="ECO:0000313" key="6">
    <source>
        <dbReference type="EMBL" id="SSX24674.1"/>
    </source>
</evidence>
<dbReference type="EMBL" id="UFQT01000481">
    <property type="protein sequence ID" value="SSX24674.1"/>
    <property type="molecule type" value="Genomic_DNA"/>
</dbReference>
<dbReference type="VEuPathDB" id="VectorBase:CSON011231"/>
<accession>A0A336KIL2</accession>
<dbReference type="PROSITE" id="PS51698">
    <property type="entry name" value="U_BOX"/>
    <property type="match status" value="1"/>
</dbReference>
<dbReference type="SMART" id="SM00504">
    <property type="entry name" value="Ubox"/>
    <property type="match status" value="1"/>
</dbReference>
<feature type="repeat" description="WD" evidence="3">
    <location>
        <begin position="214"/>
        <end position="248"/>
    </location>
</feature>
<dbReference type="PANTHER" id="PTHR46573:SF1">
    <property type="entry name" value="WD REPEAT, SAM AND U-BOX DOMAIN-CONTAINING PROTEIN 1"/>
    <property type="match status" value="1"/>
</dbReference>
<organism evidence="5">
    <name type="scientific">Culicoides sonorensis</name>
    <name type="common">Biting midge</name>
    <dbReference type="NCBI Taxonomy" id="179676"/>
    <lineage>
        <taxon>Eukaryota</taxon>
        <taxon>Metazoa</taxon>
        <taxon>Ecdysozoa</taxon>
        <taxon>Arthropoda</taxon>
        <taxon>Hexapoda</taxon>
        <taxon>Insecta</taxon>
        <taxon>Pterygota</taxon>
        <taxon>Neoptera</taxon>
        <taxon>Endopterygota</taxon>
        <taxon>Diptera</taxon>
        <taxon>Nematocera</taxon>
        <taxon>Chironomoidea</taxon>
        <taxon>Ceratopogonidae</taxon>
        <taxon>Ceratopogoninae</taxon>
        <taxon>Culicoides</taxon>
        <taxon>Monoculicoides</taxon>
    </lineage>
</organism>
<dbReference type="GO" id="GO:0004842">
    <property type="term" value="F:ubiquitin-protein transferase activity"/>
    <property type="evidence" value="ECO:0007669"/>
    <property type="project" value="InterPro"/>
</dbReference>
<dbReference type="InterPro" id="IPR020472">
    <property type="entry name" value="WD40_PAC1"/>
</dbReference>
<dbReference type="SMART" id="SM00320">
    <property type="entry name" value="WD40"/>
    <property type="match status" value="5"/>
</dbReference>
<feature type="repeat" description="WD" evidence="3">
    <location>
        <begin position="255"/>
        <end position="296"/>
    </location>
</feature>
<dbReference type="EMBL" id="UFQS01000481">
    <property type="protein sequence ID" value="SSX04309.1"/>
    <property type="molecule type" value="Genomic_DNA"/>
</dbReference>
<evidence type="ECO:0000313" key="5">
    <source>
        <dbReference type="EMBL" id="SSX04309.1"/>
    </source>
</evidence>
<evidence type="ECO:0000256" key="3">
    <source>
        <dbReference type="PROSITE-ProRule" id="PRU00221"/>
    </source>
</evidence>
<dbReference type="PRINTS" id="PR00320">
    <property type="entry name" value="GPROTEINBRPT"/>
</dbReference>
<dbReference type="InterPro" id="IPR019775">
    <property type="entry name" value="WD40_repeat_CS"/>
</dbReference>
<dbReference type="InterPro" id="IPR036322">
    <property type="entry name" value="WD40_repeat_dom_sf"/>
</dbReference>
<dbReference type="InterPro" id="IPR001680">
    <property type="entry name" value="WD40_rpt"/>
</dbReference>
<evidence type="ECO:0000259" key="4">
    <source>
        <dbReference type="PROSITE" id="PS51698"/>
    </source>
</evidence>
<dbReference type="PANTHER" id="PTHR46573">
    <property type="entry name" value="WD REPEAT, SAM AND U-BOX DOMAIN-CONTAINING PROTEIN 1"/>
    <property type="match status" value="1"/>
</dbReference>
<protein>
    <submittedName>
        <fullName evidence="5">CSON011231 protein</fullName>
    </submittedName>
</protein>
<dbReference type="PROSITE" id="PS50082">
    <property type="entry name" value="WD_REPEATS_2"/>
    <property type="match status" value="4"/>
</dbReference>
<dbReference type="PROSITE" id="PS50294">
    <property type="entry name" value="WD_REPEATS_REGION"/>
    <property type="match status" value="2"/>
</dbReference>
<keyword evidence="1 3" id="KW-0853">WD repeat</keyword>
<dbReference type="PROSITE" id="PS00678">
    <property type="entry name" value="WD_REPEATS_1"/>
    <property type="match status" value="3"/>
</dbReference>
<evidence type="ECO:0000256" key="1">
    <source>
        <dbReference type="ARBA" id="ARBA00022574"/>
    </source>
</evidence>
<gene>
    <name evidence="5" type="primary">CSON011231</name>
</gene>
<dbReference type="GO" id="GO:0016567">
    <property type="term" value="P:protein ubiquitination"/>
    <property type="evidence" value="ECO:0007669"/>
    <property type="project" value="InterPro"/>
</dbReference>
<sequence>MSNALNEYLQGGVLASTSVDGSLILWDIQTGEQQDILFQDNNESIRTCAFSPNGEVIVTGDDSGHISFWGHEKTIISSKKFHEESISALAFSHDSALMLSACSQGNIRLFSIEDGFENLQPVCSLDNAHDLGVLGAEFCCVTHIDPADNFTRCYTFASCGTDQLLKIWRIYYTGHAKGEHISSRLIPKSMQEHLCGSTAIYPTETMNAECVLSTQAHGSSVTGVKFNANGTLLFTCGMDKRVKVWDLQGNCLRTMGQHTRYVNAIAINADSTVVASGSNDRSVILWDLTGNLTTDSHITGLRNLLFKFASNHGEVPMDFVCPITHEIMKEPVIADDGFNYERSAIEQWFKMKPTSPMTNLELTTTDTIENVVLRGKIEKYLLSLDLDVFSDQ</sequence>
<name>A0A336KIL2_CULSO</name>
<dbReference type="InterPro" id="IPR013083">
    <property type="entry name" value="Znf_RING/FYVE/PHD"/>
</dbReference>
<dbReference type="CDD" id="cd16655">
    <property type="entry name" value="RING-Ubox_WDSUB1-like"/>
    <property type="match status" value="1"/>
</dbReference>
<dbReference type="Pfam" id="PF04564">
    <property type="entry name" value="U-box"/>
    <property type="match status" value="1"/>
</dbReference>
<dbReference type="Gene3D" id="2.130.10.10">
    <property type="entry name" value="YVTN repeat-like/Quinoprotein amine dehydrogenase"/>
    <property type="match status" value="2"/>
</dbReference>
<dbReference type="SUPFAM" id="SSF57850">
    <property type="entry name" value="RING/U-box"/>
    <property type="match status" value="1"/>
</dbReference>
<dbReference type="SUPFAM" id="SSF50978">
    <property type="entry name" value="WD40 repeat-like"/>
    <property type="match status" value="1"/>
</dbReference>
<reference evidence="5" key="1">
    <citation type="submission" date="2018-04" db="EMBL/GenBank/DDBJ databases">
        <authorList>
            <person name="Go L.Y."/>
            <person name="Mitchell J.A."/>
        </authorList>
    </citation>
    <scope>NUCLEOTIDE SEQUENCE</scope>
    <source>
        <tissue evidence="5">Whole organism</tissue>
    </source>
</reference>
<dbReference type="InterPro" id="IPR052085">
    <property type="entry name" value="WD-SAM-U-box"/>
</dbReference>
<dbReference type="InterPro" id="IPR015943">
    <property type="entry name" value="WD40/YVTN_repeat-like_dom_sf"/>
</dbReference>
<keyword evidence="2" id="KW-0677">Repeat</keyword>
<dbReference type="InterPro" id="IPR003613">
    <property type="entry name" value="Ubox_domain"/>
</dbReference>